<dbReference type="Proteomes" id="UP000184386">
    <property type="component" value="Unassembled WGS sequence"/>
</dbReference>
<gene>
    <name evidence="2" type="ORF">SAMN02745136_03387</name>
</gene>
<dbReference type="PANTHER" id="PTHR43451:SF1">
    <property type="entry name" value="ACETYLTRANSFERASE"/>
    <property type="match status" value="1"/>
</dbReference>
<evidence type="ECO:0000313" key="3">
    <source>
        <dbReference type="Proteomes" id="UP000184386"/>
    </source>
</evidence>
<organism evidence="2 3">
    <name type="scientific">Anaerocolumna jejuensis DSM 15929</name>
    <dbReference type="NCBI Taxonomy" id="1121322"/>
    <lineage>
        <taxon>Bacteria</taxon>
        <taxon>Bacillati</taxon>
        <taxon>Bacillota</taxon>
        <taxon>Clostridia</taxon>
        <taxon>Lachnospirales</taxon>
        <taxon>Lachnospiraceae</taxon>
        <taxon>Anaerocolumna</taxon>
    </lineage>
</organism>
<dbReference type="OrthoDB" id="424368at2"/>
<keyword evidence="2" id="KW-0808">Transferase</keyword>
<evidence type="ECO:0000259" key="1">
    <source>
        <dbReference type="PROSITE" id="PS51186"/>
    </source>
</evidence>
<name>A0A1M6VEW3_9FIRM</name>
<sequence length="148" mass="17032">MVIRKYKAADCREMAELFYNTVHGVNARDYTEEQLNAWASGQVNTDAWNRSFSENYTLVALEKDRLIGFGDIDKTGYLDHLFVHKDFQSQGVATILCDELEKHFPVSCITTHASITAKPFFEARGYRVLREQQVTRNGVILTNYVMEK</sequence>
<dbReference type="RefSeq" id="WP_073278033.1">
    <property type="nucleotide sequence ID" value="NZ_FRAC01000017.1"/>
</dbReference>
<reference evidence="2 3" key="1">
    <citation type="submission" date="2016-11" db="EMBL/GenBank/DDBJ databases">
        <authorList>
            <person name="Jaros S."/>
            <person name="Januszkiewicz K."/>
            <person name="Wedrychowicz H."/>
        </authorList>
    </citation>
    <scope>NUCLEOTIDE SEQUENCE [LARGE SCALE GENOMIC DNA]</scope>
    <source>
        <strain evidence="2 3">DSM 15929</strain>
    </source>
</reference>
<dbReference type="SUPFAM" id="SSF55729">
    <property type="entry name" value="Acyl-CoA N-acyltransferases (Nat)"/>
    <property type="match status" value="1"/>
</dbReference>
<proteinExistence type="predicted"/>
<dbReference type="InterPro" id="IPR052564">
    <property type="entry name" value="N-acetyltrans/Recomb-assoc"/>
</dbReference>
<dbReference type="Gene3D" id="3.40.630.30">
    <property type="match status" value="1"/>
</dbReference>
<dbReference type="PANTHER" id="PTHR43451">
    <property type="entry name" value="ACETYLTRANSFERASE (GNAT) FAMILY PROTEIN"/>
    <property type="match status" value="1"/>
</dbReference>
<dbReference type="EMBL" id="FRAC01000017">
    <property type="protein sequence ID" value="SHK79875.1"/>
    <property type="molecule type" value="Genomic_DNA"/>
</dbReference>
<dbReference type="Pfam" id="PF13673">
    <property type="entry name" value="Acetyltransf_10"/>
    <property type="match status" value="1"/>
</dbReference>
<feature type="domain" description="N-acetyltransferase" evidence="1">
    <location>
        <begin position="1"/>
        <end position="148"/>
    </location>
</feature>
<dbReference type="AlphaFoldDB" id="A0A1M6VEW3"/>
<accession>A0A1M6VEW3</accession>
<keyword evidence="3" id="KW-1185">Reference proteome</keyword>
<dbReference type="GO" id="GO:0016747">
    <property type="term" value="F:acyltransferase activity, transferring groups other than amino-acyl groups"/>
    <property type="evidence" value="ECO:0007669"/>
    <property type="project" value="InterPro"/>
</dbReference>
<dbReference type="STRING" id="1121322.SAMN02745136_03387"/>
<dbReference type="CDD" id="cd04301">
    <property type="entry name" value="NAT_SF"/>
    <property type="match status" value="1"/>
</dbReference>
<dbReference type="InterPro" id="IPR016181">
    <property type="entry name" value="Acyl_CoA_acyltransferase"/>
</dbReference>
<dbReference type="InterPro" id="IPR000182">
    <property type="entry name" value="GNAT_dom"/>
</dbReference>
<protein>
    <submittedName>
        <fullName evidence="2">Putative acetyltransferase</fullName>
    </submittedName>
</protein>
<dbReference type="PROSITE" id="PS51186">
    <property type="entry name" value="GNAT"/>
    <property type="match status" value="1"/>
</dbReference>
<evidence type="ECO:0000313" key="2">
    <source>
        <dbReference type="EMBL" id="SHK79875.1"/>
    </source>
</evidence>